<evidence type="ECO:0000259" key="1">
    <source>
        <dbReference type="SMART" id="SM01037"/>
    </source>
</evidence>
<dbReference type="PANTHER" id="PTHR31907">
    <property type="entry name" value="MLP-LIKE PROTEIN 423"/>
    <property type="match status" value="1"/>
</dbReference>
<keyword evidence="3" id="KW-1185">Reference proteome</keyword>
<feature type="domain" description="Bet v I/Major latex protein" evidence="1">
    <location>
        <begin position="2"/>
        <end position="160"/>
    </location>
</feature>
<dbReference type="AlphaFoldDB" id="A0AA88E1Z9"/>
<evidence type="ECO:0000313" key="3">
    <source>
        <dbReference type="Proteomes" id="UP001187192"/>
    </source>
</evidence>
<dbReference type="CDD" id="cd07816">
    <property type="entry name" value="Bet_v1-like"/>
    <property type="match status" value="1"/>
</dbReference>
<dbReference type="Proteomes" id="UP001187192">
    <property type="component" value="Unassembled WGS sequence"/>
</dbReference>
<dbReference type="SMART" id="SM01037">
    <property type="entry name" value="Bet_v_1"/>
    <property type="match status" value="1"/>
</dbReference>
<dbReference type="GO" id="GO:0006952">
    <property type="term" value="P:defense response"/>
    <property type="evidence" value="ECO:0007669"/>
    <property type="project" value="InterPro"/>
</dbReference>
<dbReference type="Gene3D" id="3.30.530.20">
    <property type="match status" value="1"/>
</dbReference>
<protein>
    <recommendedName>
        <fullName evidence="1">Bet v I/Major latex protein domain-containing protein</fullName>
    </recommendedName>
</protein>
<sequence>MAQIAKMESQVDIKSSAERFYETFKNKQNHLPKMCPNVVQDIQLIKGDWESIGSLRKWIFAPAGDSSTEIATIRIEAADDKKKSVTFSILDGNLKKLYNSFVVTIEAIEKADGSGSTLKTTSEYEKVNPGVPEPGKYFVFASLLYKNGNGTGMGEALPIGNPRPWPCFYFSRDGDGGWFWWRRWGWGWESIPRPHQAPSRPVAIPKYNLMILNEKSEYTD</sequence>
<accession>A0AA88E1Z9</accession>
<organism evidence="2 3">
    <name type="scientific">Ficus carica</name>
    <name type="common">Common fig</name>
    <dbReference type="NCBI Taxonomy" id="3494"/>
    <lineage>
        <taxon>Eukaryota</taxon>
        <taxon>Viridiplantae</taxon>
        <taxon>Streptophyta</taxon>
        <taxon>Embryophyta</taxon>
        <taxon>Tracheophyta</taxon>
        <taxon>Spermatophyta</taxon>
        <taxon>Magnoliopsida</taxon>
        <taxon>eudicotyledons</taxon>
        <taxon>Gunneridae</taxon>
        <taxon>Pentapetalae</taxon>
        <taxon>rosids</taxon>
        <taxon>fabids</taxon>
        <taxon>Rosales</taxon>
        <taxon>Moraceae</taxon>
        <taxon>Ficeae</taxon>
        <taxon>Ficus</taxon>
    </lineage>
</organism>
<evidence type="ECO:0000313" key="2">
    <source>
        <dbReference type="EMBL" id="GMN66587.1"/>
    </source>
</evidence>
<gene>
    <name evidence="2" type="ORF">TIFTF001_035653</name>
</gene>
<proteinExistence type="predicted"/>
<comment type="caution">
    <text evidence="2">The sequence shown here is derived from an EMBL/GenBank/DDBJ whole genome shotgun (WGS) entry which is preliminary data.</text>
</comment>
<dbReference type="InterPro" id="IPR000916">
    <property type="entry name" value="Bet_v_I/MLP"/>
</dbReference>
<dbReference type="Pfam" id="PF00407">
    <property type="entry name" value="Bet_v_1"/>
    <property type="match status" value="1"/>
</dbReference>
<reference evidence="2" key="1">
    <citation type="submission" date="2023-07" db="EMBL/GenBank/DDBJ databases">
        <title>draft genome sequence of fig (Ficus carica).</title>
        <authorList>
            <person name="Takahashi T."/>
            <person name="Nishimura K."/>
        </authorList>
    </citation>
    <scope>NUCLEOTIDE SEQUENCE</scope>
</reference>
<dbReference type="InterPro" id="IPR023393">
    <property type="entry name" value="START-like_dom_sf"/>
</dbReference>
<dbReference type="SUPFAM" id="SSF55961">
    <property type="entry name" value="Bet v1-like"/>
    <property type="match status" value="1"/>
</dbReference>
<dbReference type="EMBL" id="BTGU01000341">
    <property type="protein sequence ID" value="GMN66587.1"/>
    <property type="molecule type" value="Genomic_DNA"/>
</dbReference>
<dbReference type="InterPro" id="IPR051761">
    <property type="entry name" value="MLP-like_ligand-binding"/>
</dbReference>
<name>A0AA88E1Z9_FICCA</name>